<sequence>MLVNYSSDEDNNSKPLNSTEIQSAPQVHTAAADEQAQALMMRPTDDQMMVNVPYDHLNKSLAGPQDPFRDKNNRPFQNLLNAHVEEHTMNDHDFISLQRQHEGITRPDKKQRQSFPREDKGDLEDVDGDNAYKGPWAEWKDVRKPDEIDAPYEEDVENWEIQRDNWLNDANKSKASKTLLAQGGEKSIFHGSQTRDYQGRTYMHIPTDVDVNLYGEEGTQTNFLPKACIHTWAGHTKGVSRIKLFPGSGHLLLSASMDNKVKLWDVYNEGKCLRTFMGHYRAVKDISFNNDGTRFLSASYDKQIKLWDTETGQCLSAFSNNKSPQCITFNPDADKQDTFLAGMQDRKIIQVDLRSNEITQEYDQHLGPVNTLTFVDDNRRFVTTSDDKTMRAWDYDIPVVIKYIAEPDMHSMPAVGLHPTKKFLAAQSLDNQILIWAADTFKQNRRKRFAGHSISGYACQLGFSPDGRYISSGDGAGNIVFWDWKTSRLMKKLKAHDRCVIDHAWLPHETSKVVTASWDGSIKLWVRVECGVACVEHTNKYTGLTLFIPTLLCIIRHINIVIVKYSFLDTALREGGQQRAAKSDAGVEKKK</sequence>
<feature type="repeat" description="WD" evidence="9">
    <location>
        <begin position="461"/>
        <end position="492"/>
    </location>
</feature>
<evidence type="ECO:0000313" key="11">
    <source>
        <dbReference type="EMBL" id="TIB12344.1"/>
    </source>
</evidence>
<proteinExistence type="predicted"/>
<keyword evidence="6" id="KW-0508">mRNA splicing</keyword>
<gene>
    <name evidence="11" type="ORF">E3P90_02092</name>
</gene>
<evidence type="ECO:0000256" key="5">
    <source>
        <dbReference type="ARBA" id="ARBA00022737"/>
    </source>
</evidence>
<dbReference type="EMBL" id="SPOF01000019">
    <property type="protein sequence ID" value="TIB12344.1"/>
    <property type="molecule type" value="Genomic_DNA"/>
</dbReference>
<evidence type="ECO:0000313" key="12">
    <source>
        <dbReference type="Proteomes" id="UP000306954"/>
    </source>
</evidence>
<dbReference type="SUPFAM" id="SSF50978">
    <property type="entry name" value="WD40 repeat-like"/>
    <property type="match status" value="1"/>
</dbReference>
<dbReference type="GO" id="GO:0000398">
    <property type="term" value="P:mRNA splicing, via spliceosome"/>
    <property type="evidence" value="ECO:0007669"/>
    <property type="project" value="InterPro"/>
</dbReference>
<evidence type="ECO:0000256" key="1">
    <source>
        <dbReference type="ARBA" id="ARBA00004123"/>
    </source>
</evidence>
<dbReference type="InterPro" id="IPR032847">
    <property type="entry name" value="PRPF17"/>
</dbReference>
<keyword evidence="7" id="KW-0539">Nucleus</keyword>
<feature type="compositionally biased region" description="Polar residues" evidence="10">
    <location>
        <begin position="13"/>
        <end position="26"/>
    </location>
</feature>
<reference evidence="11 12" key="1">
    <citation type="submission" date="2019-03" db="EMBL/GenBank/DDBJ databases">
        <title>Sequencing 23 genomes of Wallemia ichthyophaga.</title>
        <authorList>
            <person name="Gostincar C."/>
        </authorList>
    </citation>
    <scope>NUCLEOTIDE SEQUENCE [LARGE SCALE GENOMIC DNA]</scope>
    <source>
        <strain evidence="11 12">EXF-8621</strain>
    </source>
</reference>
<feature type="repeat" description="WD" evidence="9">
    <location>
        <begin position="276"/>
        <end position="317"/>
    </location>
</feature>
<name>A0A4T0GGT7_WALIC</name>
<dbReference type="GO" id="GO:0071013">
    <property type="term" value="C:catalytic step 2 spliceosome"/>
    <property type="evidence" value="ECO:0007669"/>
    <property type="project" value="InterPro"/>
</dbReference>
<evidence type="ECO:0000256" key="3">
    <source>
        <dbReference type="ARBA" id="ARBA00022664"/>
    </source>
</evidence>
<keyword evidence="3" id="KW-0507">mRNA processing</keyword>
<comment type="caution">
    <text evidence="11">The sequence shown here is derived from an EMBL/GenBank/DDBJ whole genome shotgun (WGS) entry which is preliminary data.</text>
</comment>
<keyword evidence="4" id="KW-0747">Spliceosome</keyword>
<evidence type="ECO:0000256" key="2">
    <source>
        <dbReference type="ARBA" id="ARBA00022574"/>
    </source>
</evidence>
<dbReference type="PROSITE" id="PS00678">
    <property type="entry name" value="WD_REPEATS_1"/>
    <property type="match status" value="1"/>
</dbReference>
<dbReference type="InterPro" id="IPR019775">
    <property type="entry name" value="WD40_repeat_CS"/>
</dbReference>
<comment type="subcellular location">
    <subcellularLocation>
        <location evidence="1">Nucleus</location>
    </subcellularLocation>
</comment>
<dbReference type="PRINTS" id="PR00320">
    <property type="entry name" value="GPROTEINBRPT"/>
</dbReference>
<feature type="region of interest" description="Disordered" evidence="10">
    <location>
        <begin position="100"/>
        <end position="132"/>
    </location>
</feature>
<feature type="region of interest" description="Disordered" evidence="10">
    <location>
        <begin position="1"/>
        <end position="32"/>
    </location>
</feature>
<dbReference type="CDD" id="cd00200">
    <property type="entry name" value="WD40"/>
    <property type="match status" value="1"/>
</dbReference>
<accession>A0A4T0GGT7</accession>
<feature type="repeat" description="WD" evidence="9">
    <location>
        <begin position="493"/>
        <end position="525"/>
    </location>
</feature>
<evidence type="ECO:0000256" key="8">
    <source>
        <dbReference type="ARBA" id="ARBA00068146"/>
    </source>
</evidence>
<dbReference type="PANTHER" id="PTHR43979">
    <property type="entry name" value="PRE-MRNA-PROCESSING FACTOR 17"/>
    <property type="match status" value="1"/>
</dbReference>
<dbReference type="PROSITE" id="PS50294">
    <property type="entry name" value="WD_REPEATS_REGION"/>
    <property type="match status" value="3"/>
</dbReference>
<dbReference type="SMART" id="SM00320">
    <property type="entry name" value="WD40"/>
    <property type="match status" value="7"/>
</dbReference>
<evidence type="ECO:0000256" key="4">
    <source>
        <dbReference type="ARBA" id="ARBA00022728"/>
    </source>
</evidence>
<protein>
    <recommendedName>
        <fullName evidence="8">Pre-mRNA-processing factor 17</fullName>
    </recommendedName>
</protein>
<evidence type="ECO:0000256" key="6">
    <source>
        <dbReference type="ARBA" id="ARBA00023187"/>
    </source>
</evidence>
<dbReference type="Pfam" id="PF00400">
    <property type="entry name" value="WD40"/>
    <property type="match status" value="5"/>
</dbReference>
<organism evidence="11 12">
    <name type="scientific">Wallemia ichthyophaga</name>
    <dbReference type="NCBI Taxonomy" id="245174"/>
    <lineage>
        <taxon>Eukaryota</taxon>
        <taxon>Fungi</taxon>
        <taxon>Dikarya</taxon>
        <taxon>Basidiomycota</taxon>
        <taxon>Wallemiomycotina</taxon>
        <taxon>Wallemiomycetes</taxon>
        <taxon>Wallemiales</taxon>
        <taxon>Wallemiaceae</taxon>
        <taxon>Wallemia</taxon>
    </lineage>
</organism>
<dbReference type="PANTHER" id="PTHR43979:SF1">
    <property type="entry name" value="PRE-MRNA-PROCESSING FACTOR 17"/>
    <property type="match status" value="1"/>
</dbReference>
<dbReference type="InterPro" id="IPR020472">
    <property type="entry name" value="WD40_PAC1"/>
</dbReference>
<dbReference type="GO" id="GO:0003729">
    <property type="term" value="F:mRNA binding"/>
    <property type="evidence" value="ECO:0007669"/>
    <property type="project" value="TreeGrafter"/>
</dbReference>
<dbReference type="InterPro" id="IPR001680">
    <property type="entry name" value="WD40_rpt"/>
</dbReference>
<feature type="repeat" description="WD" evidence="9">
    <location>
        <begin position="232"/>
        <end position="266"/>
    </location>
</feature>
<dbReference type="AlphaFoldDB" id="A0A4T0GGT7"/>
<dbReference type="FunFam" id="2.130.10.10:FF:000034">
    <property type="entry name" value="Pre-mRNA-processing factor 17, putative"/>
    <property type="match status" value="1"/>
</dbReference>
<evidence type="ECO:0000256" key="7">
    <source>
        <dbReference type="ARBA" id="ARBA00023242"/>
    </source>
</evidence>
<feature type="compositionally biased region" description="Basic and acidic residues" evidence="10">
    <location>
        <begin position="100"/>
        <end position="120"/>
    </location>
</feature>
<keyword evidence="5" id="KW-0677">Repeat</keyword>
<evidence type="ECO:0000256" key="9">
    <source>
        <dbReference type="PROSITE-ProRule" id="PRU00221"/>
    </source>
</evidence>
<dbReference type="InterPro" id="IPR036322">
    <property type="entry name" value="WD40_repeat_dom_sf"/>
</dbReference>
<feature type="repeat" description="WD" evidence="9">
    <location>
        <begin position="362"/>
        <end position="394"/>
    </location>
</feature>
<dbReference type="Gene3D" id="2.130.10.10">
    <property type="entry name" value="YVTN repeat-like/Quinoprotein amine dehydrogenase"/>
    <property type="match status" value="1"/>
</dbReference>
<keyword evidence="2 9" id="KW-0853">WD repeat</keyword>
<dbReference type="PROSITE" id="PS50082">
    <property type="entry name" value="WD_REPEATS_2"/>
    <property type="match status" value="5"/>
</dbReference>
<dbReference type="Proteomes" id="UP000306954">
    <property type="component" value="Unassembled WGS sequence"/>
</dbReference>
<evidence type="ECO:0000256" key="10">
    <source>
        <dbReference type="SAM" id="MobiDB-lite"/>
    </source>
</evidence>
<dbReference type="InterPro" id="IPR015943">
    <property type="entry name" value="WD40/YVTN_repeat-like_dom_sf"/>
</dbReference>